<dbReference type="EMBL" id="WUAV01000003">
    <property type="protein sequence ID" value="KAF1760476.1"/>
    <property type="molecule type" value="Genomic_DNA"/>
</dbReference>
<comment type="caution">
    <text evidence="2">The sequence shown here is derived from an EMBL/GenBank/DDBJ whole genome shotgun (WGS) entry which is preliminary data.</text>
</comment>
<feature type="region of interest" description="Disordered" evidence="1">
    <location>
        <begin position="132"/>
        <end position="154"/>
    </location>
</feature>
<evidence type="ECO:0000256" key="1">
    <source>
        <dbReference type="SAM" id="MobiDB-lite"/>
    </source>
</evidence>
<dbReference type="AlphaFoldDB" id="A0A6A5H116"/>
<dbReference type="GeneID" id="9828350"/>
<reference evidence="2 3" key="1">
    <citation type="submission" date="2019-12" db="EMBL/GenBank/DDBJ databases">
        <title>Chromosome-level assembly of the Caenorhabditis remanei genome.</title>
        <authorList>
            <person name="Teterina A.A."/>
            <person name="Willis J.H."/>
            <person name="Phillips P.C."/>
        </authorList>
    </citation>
    <scope>NUCLEOTIDE SEQUENCE [LARGE SCALE GENOMIC DNA]</scope>
    <source>
        <strain evidence="2 3">PX506</strain>
        <tissue evidence="2">Whole organism</tissue>
    </source>
</reference>
<organism evidence="2 3">
    <name type="scientific">Caenorhabditis remanei</name>
    <name type="common">Caenorhabditis vulgaris</name>
    <dbReference type="NCBI Taxonomy" id="31234"/>
    <lineage>
        <taxon>Eukaryota</taxon>
        <taxon>Metazoa</taxon>
        <taxon>Ecdysozoa</taxon>
        <taxon>Nematoda</taxon>
        <taxon>Chromadorea</taxon>
        <taxon>Rhabditida</taxon>
        <taxon>Rhabditina</taxon>
        <taxon>Rhabditomorpha</taxon>
        <taxon>Rhabditoidea</taxon>
        <taxon>Rhabditidae</taxon>
        <taxon>Peloderinae</taxon>
        <taxon>Caenorhabditis</taxon>
    </lineage>
</organism>
<dbReference type="RefSeq" id="XP_003107557.2">
    <property type="nucleotide sequence ID" value="XM_003107509.2"/>
</dbReference>
<evidence type="ECO:0000313" key="2">
    <source>
        <dbReference type="EMBL" id="KAF1760476.1"/>
    </source>
</evidence>
<dbReference type="Proteomes" id="UP000483820">
    <property type="component" value="Chromosome III"/>
</dbReference>
<protein>
    <submittedName>
        <fullName evidence="2">Uncharacterized protein</fullName>
    </submittedName>
</protein>
<accession>A0A6A5H116</accession>
<sequence>MSGWTTSCLSDRESDSTDSTSSSSLGRAAVMMPSPGGFLECRGYELVDSPDDSTPVPPIVWFPPPVPIRSSSLKYELVESSDGVTLPLNWFHPPVPIRSSSLTQKSIPLSMETTDESGYQVPRRKLLQKELLLPEDTPTPPQKPPRKFPSPHFRVAPPVPFCAPFGKKKIKEYRVMDKDWEVKSLKF</sequence>
<dbReference type="KEGG" id="crq:GCK72_008725"/>
<evidence type="ECO:0000313" key="3">
    <source>
        <dbReference type="Proteomes" id="UP000483820"/>
    </source>
</evidence>
<gene>
    <name evidence="2" type="ORF">GCK72_008725</name>
</gene>
<dbReference type="CTD" id="9828350"/>
<proteinExistence type="predicted"/>
<feature type="region of interest" description="Disordered" evidence="1">
    <location>
        <begin position="1"/>
        <end position="31"/>
    </location>
</feature>
<name>A0A6A5H116_CAERE</name>